<feature type="region of interest" description="Disordered" evidence="1">
    <location>
        <begin position="1"/>
        <end position="43"/>
    </location>
</feature>
<reference evidence="2 3" key="1">
    <citation type="journal article" date="2010" name="Nature">
        <title>Genome sequencing and analysis of the model grass Brachypodium distachyon.</title>
        <authorList>
            <consortium name="International Brachypodium Initiative"/>
        </authorList>
    </citation>
    <scope>NUCLEOTIDE SEQUENCE [LARGE SCALE GENOMIC DNA]</scope>
    <source>
        <strain evidence="2 3">Bd21</strain>
    </source>
</reference>
<dbReference type="InParanoid" id="A0A0Q3I7F2"/>
<evidence type="ECO:0000256" key="1">
    <source>
        <dbReference type="SAM" id="MobiDB-lite"/>
    </source>
</evidence>
<feature type="compositionally biased region" description="Low complexity" evidence="1">
    <location>
        <begin position="242"/>
        <end position="260"/>
    </location>
</feature>
<dbReference type="Gramene" id="KQJ81992">
    <property type="protein sequence ID" value="KQJ81992"/>
    <property type="gene ID" value="BRADI_5g04681v3"/>
</dbReference>
<organism evidence="2">
    <name type="scientific">Brachypodium distachyon</name>
    <name type="common">Purple false brome</name>
    <name type="synonym">Trachynia distachya</name>
    <dbReference type="NCBI Taxonomy" id="15368"/>
    <lineage>
        <taxon>Eukaryota</taxon>
        <taxon>Viridiplantae</taxon>
        <taxon>Streptophyta</taxon>
        <taxon>Embryophyta</taxon>
        <taxon>Tracheophyta</taxon>
        <taxon>Spermatophyta</taxon>
        <taxon>Magnoliopsida</taxon>
        <taxon>Liliopsida</taxon>
        <taxon>Poales</taxon>
        <taxon>Poaceae</taxon>
        <taxon>BOP clade</taxon>
        <taxon>Pooideae</taxon>
        <taxon>Stipodae</taxon>
        <taxon>Brachypodieae</taxon>
        <taxon>Brachypodium</taxon>
    </lineage>
</organism>
<feature type="region of interest" description="Disordered" evidence="1">
    <location>
        <begin position="120"/>
        <end position="266"/>
    </location>
</feature>
<evidence type="ECO:0000313" key="3">
    <source>
        <dbReference type="EnsemblPlants" id="KQJ81992"/>
    </source>
</evidence>
<feature type="compositionally biased region" description="Low complexity" evidence="1">
    <location>
        <begin position="169"/>
        <end position="178"/>
    </location>
</feature>
<dbReference type="AlphaFoldDB" id="A0A0Q3I7F2"/>
<dbReference type="Proteomes" id="UP000008810">
    <property type="component" value="Chromosome 5"/>
</dbReference>
<dbReference type="EnsemblPlants" id="KQJ81992">
    <property type="protein sequence ID" value="KQJ81992"/>
    <property type="gene ID" value="BRADI_5g04681v3"/>
</dbReference>
<feature type="compositionally biased region" description="Low complexity" evidence="1">
    <location>
        <begin position="201"/>
        <end position="235"/>
    </location>
</feature>
<accession>A0A0Q3I7F2</accession>
<gene>
    <name evidence="2" type="ORF">BRADI_5g04681v3</name>
</gene>
<reference evidence="2" key="2">
    <citation type="submission" date="2017-06" db="EMBL/GenBank/DDBJ databases">
        <title>WGS assembly of Brachypodium distachyon.</title>
        <authorList>
            <consortium name="The International Brachypodium Initiative"/>
            <person name="Lucas S."/>
            <person name="Harmon-Smith M."/>
            <person name="Lail K."/>
            <person name="Tice H."/>
            <person name="Grimwood J."/>
            <person name="Bruce D."/>
            <person name="Barry K."/>
            <person name="Shu S."/>
            <person name="Lindquist E."/>
            <person name="Wang M."/>
            <person name="Pitluck S."/>
            <person name="Vogel J.P."/>
            <person name="Garvin D.F."/>
            <person name="Mockler T.C."/>
            <person name="Schmutz J."/>
            <person name="Rokhsar D."/>
            <person name="Bevan M.W."/>
        </authorList>
    </citation>
    <scope>NUCLEOTIDE SEQUENCE</scope>
    <source>
        <strain evidence="2">Bd21</strain>
    </source>
</reference>
<name>A0A0Q3I7F2_BRADI</name>
<keyword evidence="4" id="KW-1185">Reference proteome</keyword>
<proteinExistence type="predicted"/>
<dbReference type="EMBL" id="CM000884">
    <property type="protein sequence ID" value="KQJ81992.2"/>
    <property type="molecule type" value="Genomic_DNA"/>
</dbReference>
<evidence type="ECO:0000313" key="2">
    <source>
        <dbReference type="EMBL" id="KQJ81992.2"/>
    </source>
</evidence>
<reference evidence="3" key="3">
    <citation type="submission" date="2018-08" db="UniProtKB">
        <authorList>
            <consortium name="EnsemblPlants"/>
        </authorList>
    </citation>
    <scope>IDENTIFICATION</scope>
    <source>
        <strain evidence="3">cv. Bd21</strain>
    </source>
</reference>
<protein>
    <submittedName>
        <fullName evidence="2 3">Uncharacterized protein</fullName>
    </submittedName>
</protein>
<sequence>MEASSGRRLAGPDSGQDWAGTSDQGRARGWRVAQGGRGGRGGARWLAGWIGDAERKKTKKNASLSFSIHALLLDPASPRTRACCLLWALPTPSSSAQEQRSSLAGAASPARRAPLRRAALILRERLPPRRTPPRRPRLSTLPAPPLPFPERHLTPCCTPARAPPRAPSPRRAASSCSASPPPAAPGRRRLFPSPTSASLFPCSPLLRPPRRSASPARSPPASSAAQRPCASSPSPLLAVSEPSSAQAQDSPQAQDSQTEESLSRSHERLLRRDDYIDYVCDYLVYVDYFFYITTPHVSKSAIPMTTTTLVFFFQDSCSIPGN</sequence>
<evidence type="ECO:0000313" key="4">
    <source>
        <dbReference type="Proteomes" id="UP000008810"/>
    </source>
</evidence>